<name>A0AAV2FBM5_9ROSI</name>
<feature type="region of interest" description="Disordered" evidence="1">
    <location>
        <begin position="64"/>
        <end position="86"/>
    </location>
</feature>
<feature type="compositionally biased region" description="Polar residues" evidence="1">
    <location>
        <begin position="18"/>
        <end position="34"/>
    </location>
</feature>
<protein>
    <submittedName>
        <fullName evidence="2">Uncharacterized protein</fullName>
    </submittedName>
</protein>
<keyword evidence="3" id="KW-1185">Reference proteome</keyword>
<dbReference type="AlphaFoldDB" id="A0AAV2FBM5"/>
<sequence>MTVAKRPTSPAVPGKPPETSSGQRRPAETSSTPDGKSARETVQPKKKVRALNFDGEVVDVADITTEDMDGSRMGKQQNWHGRRRRG</sequence>
<dbReference type="Proteomes" id="UP001497516">
    <property type="component" value="Chromosome 6"/>
</dbReference>
<dbReference type="EMBL" id="OZ034819">
    <property type="protein sequence ID" value="CAL1395674.1"/>
    <property type="molecule type" value="Genomic_DNA"/>
</dbReference>
<evidence type="ECO:0000313" key="2">
    <source>
        <dbReference type="EMBL" id="CAL1395674.1"/>
    </source>
</evidence>
<feature type="region of interest" description="Disordered" evidence="1">
    <location>
        <begin position="1"/>
        <end position="47"/>
    </location>
</feature>
<accession>A0AAV2FBM5</accession>
<organism evidence="2 3">
    <name type="scientific">Linum trigynum</name>
    <dbReference type="NCBI Taxonomy" id="586398"/>
    <lineage>
        <taxon>Eukaryota</taxon>
        <taxon>Viridiplantae</taxon>
        <taxon>Streptophyta</taxon>
        <taxon>Embryophyta</taxon>
        <taxon>Tracheophyta</taxon>
        <taxon>Spermatophyta</taxon>
        <taxon>Magnoliopsida</taxon>
        <taxon>eudicotyledons</taxon>
        <taxon>Gunneridae</taxon>
        <taxon>Pentapetalae</taxon>
        <taxon>rosids</taxon>
        <taxon>fabids</taxon>
        <taxon>Malpighiales</taxon>
        <taxon>Linaceae</taxon>
        <taxon>Linum</taxon>
    </lineage>
</organism>
<proteinExistence type="predicted"/>
<gene>
    <name evidence="2" type="ORF">LTRI10_LOCUS36090</name>
</gene>
<evidence type="ECO:0000256" key="1">
    <source>
        <dbReference type="SAM" id="MobiDB-lite"/>
    </source>
</evidence>
<reference evidence="2 3" key="1">
    <citation type="submission" date="2024-04" db="EMBL/GenBank/DDBJ databases">
        <authorList>
            <person name="Fracassetti M."/>
        </authorList>
    </citation>
    <scope>NUCLEOTIDE SEQUENCE [LARGE SCALE GENOMIC DNA]</scope>
</reference>
<evidence type="ECO:0000313" key="3">
    <source>
        <dbReference type="Proteomes" id="UP001497516"/>
    </source>
</evidence>